<feature type="compositionally biased region" description="Polar residues" evidence="1">
    <location>
        <begin position="29"/>
        <end position="42"/>
    </location>
</feature>
<proteinExistence type="predicted"/>
<reference evidence="2" key="1">
    <citation type="submission" date="2020-10" db="EMBL/GenBank/DDBJ databases">
        <title>Chromosome-scale genome assembly of the Allis shad, Alosa alosa.</title>
        <authorList>
            <person name="Margot Z."/>
            <person name="Christophe K."/>
            <person name="Cabau C."/>
            <person name="Louis A."/>
            <person name="Berthelot C."/>
            <person name="Parey E."/>
            <person name="Roest Crollius H."/>
            <person name="Montfort J."/>
            <person name="Robinson-Rechavi M."/>
            <person name="Bucao C."/>
            <person name="Bouchez O."/>
            <person name="Gislard M."/>
            <person name="Lluch J."/>
            <person name="Milhes M."/>
            <person name="Lampietro C."/>
            <person name="Lopez Roques C."/>
            <person name="Donnadieu C."/>
            <person name="Braasch I."/>
            <person name="Desvignes T."/>
            <person name="Postlethwait J."/>
            <person name="Bobe J."/>
            <person name="Guiguen Y."/>
        </authorList>
    </citation>
    <scope>NUCLEOTIDE SEQUENCE</scope>
    <source>
        <strain evidence="2">M-15738</strain>
        <tissue evidence="2">Blood</tissue>
    </source>
</reference>
<organism evidence="2 3">
    <name type="scientific">Alosa alosa</name>
    <name type="common">allis shad</name>
    <dbReference type="NCBI Taxonomy" id="278164"/>
    <lineage>
        <taxon>Eukaryota</taxon>
        <taxon>Metazoa</taxon>
        <taxon>Chordata</taxon>
        <taxon>Craniata</taxon>
        <taxon>Vertebrata</taxon>
        <taxon>Euteleostomi</taxon>
        <taxon>Actinopterygii</taxon>
        <taxon>Neopterygii</taxon>
        <taxon>Teleostei</taxon>
        <taxon>Clupei</taxon>
        <taxon>Clupeiformes</taxon>
        <taxon>Clupeoidei</taxon>
        <taxon>Clupeidae</taxon>
        <taxon>Alosa</taxon>
    </lineage>
</organism>
<dbReference type="EMBL" id="JADWDJ010000002">
    <property type="protein sequence ID" value="KAG5284704.1"/>
    <property type="molecule type" value="Genomic_DNA"/>
</dbReference>
<feature type="compositionally biased region" description="Basic and acidic residues" evidence="1">
    <location>
        <begin position="18"/>
        <end position="28"/>
    </location>
</feature>
<feature type="region of interest" description="Disordered" evidence="1">
    <location>
        <begin position="1"/>
        <end position="132"/>
    </location>
</feature>
<gene>
    <name evidence="2" type="ORF">AALO_G00029580</name>
</gene>
<sequence>MFPFRLKMPTFNWKKSRRGDLNKRKDSPAKTSSSRVQANETLSELRETPAGPLEMPQEEKTGGAVSSGSLSFQILPQENNSVPGCATSSHEIQLDKATAELTASEGQTKPEETVSGLDNTSSLEMWPSHTAV</sequence>
<evidence type="ECO:0000256" key="1">
    <source>
        <dbReference type="SAM" id="MobiDB-lite"/>
    </source>
</evidence>
<name>A0AAV6HBF7_9TELE</name>
<protein>
    <submittedName>
        <fullName evidence="2">Uncharacterized protein</fullName>
    </submittedName>
</protein>
<comment type="caution">
    <text evidence="2">The sequence shown here is derived from an EMBL/GenBank/DDBJ whole genome shotgun (WGS) entry which is preliminary data.</text>
</comment>
<keyword evidence="3" id="KW-1185">Reference proteome</keyword>
<evidence type="ECO:0000313" key="2">
    <source>
        <dbReference type="EMBL" id="KAG5284704.1"/>
    </source>
</evidence>
<evidence type="ECO:0000313" key="3">
    <source>
        <dbReference type="Proteomes" id="UP000823561"/>
    </source>
</evidence>
<accession>A0AAV6HBF7</accession>
<dbReference type="Proteomes" id="UP000823561">
    <property type="component" value="Chromosome 2"/>
</dbReference>
<dbReference type="AlphaFoldDB" id="A0AAV6HBF7"/>
<feature type="compositionally biased region" description="Polar residues" evidence="1">
    <location>
        <begin position="64"/>
        <end position="91"/>
    </location>
</feature>